<keyword evidence="4" id="KW-1185">Reference proteome</keyword>
<dbReference type="GO" id="GO:0016301">
    <property type="term" value="F:kinase activity"/>
    <property type="evidence" value="ECO:0007669"/>
    <property type="project" value="UniProtKB-KW"/>
</dbReference>
<dbReference type="GO" id="GO:0005507">
    <property type="term" value="F:copper ion binding"/>
    <property type="evidence" value="ECO:0007669"/>
    <property type="project" value="TreeGrafter"/>
</dbReference>
<evidence type="ECO:0000259" key="2">
    <source>
        <dbReference type="PROSITE" id="PS50151"/>
    </source>
</evidence>
<feature type="domain" description="UVR" evidence="2">
    <location>
        <begin position="135"/>
        <end position="170"/>
    </location>
</feature>
<gene>
    <name evidence="3" type="ORF">SAMN05660865_01204</name>
</gene>
<dbReference type="Pfam" id="PF02151">
    <property type="entry name" value="UVR"/>
    <property type="match status" value="1"/>
</dbReference>
<dbReference type="InterPro" id="IPR025542">
    <property type="entry name" value="YacH"/>
</dbReference>
<keyword evidence="1" id="KW-0175">Coiled coil</keyword>
<reference evidence="4" key="1">
    <citation type="submission" date="2016-10" db="EMBL/GenBank/DDBJ databases">
        <authorList>
            <person name="Varghese N."/>
            <person name="Submissions S."/>
        </authorList>
    </citation>
    <scope>NUCLEOTIDE SEQUENCE [LARGE SCALE GENOMIC DNA]</scope>
    <source>
        <strain evidence="4">DSM 5463</strain>
    </source>
</reference>
<name>A0A1H5VHW6_9CLOT</name>
<dbReference type="GO" id="GO:0008270">
    <property type="term" value="F:zinc ion binding"/>
    <property type="evidence" value="ECO:0007669"/>
    <property type="project" value="TreeGrafter"/>
</dbReference>
<evidence type="ECO:0000313" key="3">
    <source>
        <dbReference type="EMBL" id="SEF86646.1"/>
    </source>
</evidence>
<evidence type="ECO:0000313" key="4">
    <source>
        <dbReference type="Proteomes" id="UP000242850"/>
    </source>
</evidence>
<dbReference type="SUPFAM" id="SSF46600">
    <property type="entry name" value="C-terminal UvrC-binding domain of UvrB"/>
    <property type="match status" value="1"/>
</dbReference>
<dbReference type="PANTHER" id="PTHR38430">
    <property type="entry name" value="PROTEIN-ARGININE KINASE ACTIVATOR PROTEIN"/>
    <property type="match status" value="1"/>
</dbReference>
<dbReference type="OrthoDB" id="9788704at2"/>
<dbReference type="Proteomes" id="UP000242850">
    <property type="component" value="Unassembled WGS sequence"/>
</dbReference>
<dbReference type="EMBL" id="FNUK01000014">
    <property type="protein sequence ID" value="SEF86646.1"/>
    <property type="molecule type" value="Genomic_DNA"/>
</dbReference>
<dbReference type="InterPro" id="IPR001943">
    <property type="entry name" value="UVR_dom"/>
</dbReference>
<dbReference type="Gene3D" id="4.10.860.10">
    <property type="entry name" value="UVR domain"/>
    <property type="match status" value="1"/>
</dbReference>
<proteinExistence type="predicted"/>
<dbReference type="RefSeq" id="WP_103896158.1">
    <property type="nucleotide sequence ID" value="NZ_FNUK01000014.1"/>
</dbReference>
<organism evidence="3 4">
    <name type="scientific">Caloramator fervidus</name>
    <dbReference type="NCBI Taxonomy" id="29344"/>
    <lineage>
        <taxon>Bacteria</taxon>
        <taxon>Bacillati</taxon>
        <taxon>Bacillota</taxon>
        <taxon>Clostridia</taxon>
        <taxon>Eubacteriales</taxon>
        <taxon>Clostridiaceae</taxon>
        <taxon>Caloramator</taxon>
    </lineage>
</organism>
<dbReference type="PIRSF" id="PIRSF015034">
    <property type="entry name" value="YacH"/>
    <property type="match status" value="1"/>
</dbReference>
<sequence>MLCQNCNQREANVHITKIINGVKQELHLCEECARQQNEFNINIINPFSFDSPMSFQNILEGFFEMMNYANKIPEPVTCPVCHQSFDDFKRTGKMGCASCYRTFNNEITPIIKRVHGNIQHTGKVPKRTGGILKIKRDIERLKEELRIAVMNEEYEKAAKLRDQIKELESKLDK</sequence>
<protein>
    <submittedName>
        <fullName evidence="3">Protein-arginine kinase activator protein McsA</fullName>
    </submittedName>
</protein>
<evidence type="ECO:0000256" key="1">
    <source>
        <dbReference type="SAM" id="Coils"/>
    </source>
</evidence>
<dbReference type="PROSITE" id="PS50151">
    <property type="entry name" value="UVR"/>
    <property type="match status" value="1"/>
</dbReference>
<dbReference type="GO" id="GO:1990169">
    <property type="term" value="P:stress response to copper ion"/>
    <property type="evidence" value="ECO:0007669"/>
    <property type="project" value="TreeGrafter"/>
</dbReference>
<dbReference type="PANTHER" id="PTHR38430:SF1">
    <property type="entry name" value="PROTEIN-ARGININE KINASE ACTIVATOR PROTEIN"/>
    <property type="match status" value="1"/>
</dbReference>
<keyword evidence="3" id="KW-0808">Transferase</keyword>
<feature type="coiled-coil region" evidence="1">
    <location>
        <begin position="131"/>
        <end position="170"/>
    </location>
</feature>
<dbReference type="AlphaFoldDB" id="A0A1H5VHW6"/>
<dbReference type="GO" id="GO:0050897">
    <property type="term" value="F:cobalt ion binding"/>
    <property type="evidence" value="ECO:0007669"/>
    <property type="project" value="TreeGrafter"/>
</dbReference>
<accession>A0A1H5VHW6</accession>
<dbReference type="GO" id="GO:1990170">
    <property type="term" value="P:stress response to cadmium ion"/>
    <property type="evidence" value="ECO:0007669"/>
    <property type="project" value="TreeGrafter"/>
</dbReference>
<dbReference type="GO" id="GO:0046870">
    <property type="term" value="F:cadmium ion binding"/>
    <property type="evidence" value="ECO:0007669"/>
    <property type="project" value="TreeGrafter"/>
</dbReference>
<keyword evidence="3" id="KW-0418">Kinase</keyword>
<dbReference type="InterPro" id="IPR036876">
    <property type="entry name" value="UVR_dom_sf"/>
</dbReference>